<feature type="domain" description="VanZ-like" evidence="2">
    <location>
        <begin position="40"/>
        <end position="109"/>
    </location>
</feature>
<evidence type="ECO:0000313" key="3">
    <source>
        <dbReference type="EMBL" id="SFV51247.1"/>
    </source>
</evidence>
<feature type="transmembrane region" description="Helical" evidence="1">
    <location>
        <begin position="90"/>
        <end position="110"/>
    </location>
</feature>
<keyword evidence="1" id="KW-1133">Transmembrane helix</keyword>
<evidence type="ECO:0000256" key="1">
    <source>
        <dbReference type="SAM" id="Phobius"/>
    </source>
</evidence>
<organism evidence="3">
    <name type="scientific">hydrothermal vent metagenome</name>
    <dbReference type="NCBI Taxonomy" id="652676"/>
    <lineage>
        <taxon>unclassified sequences</taxon>
        <taxon>metagenomes</taxon>
        <taxon>ecological metagenomes</taxon>
    </lineage>
</organism>
<feature type="transmembrane region" description="Helical" evidence="1">
    <location>
        <begin position="40"/>
        <end position="58"/>
    </location>
</feature>
<gene>
    <name evidence="3" type="ORF">MNB_SV-6-1127</name>
</gene>
<dbReference type="PANTHER" id="PTHR28008:SF1">
    <property type="entry name" value="DOMAIN PROTEIN, PUTATIVE (AFU_ORTHOLOGUE AFUA_3G10980)-RELATED"/>
    <property type="match status" value="1"/>
</dbReference>
<protein>
    <recommendedName>
        <fullName evidence="2">VanZ-like domain-containing protein</fullName>
    </recommendedName>
</protein>
<dbReference type="Pfam" id="PF04892">
    <property type="entry name" value="VanZ"/>
    <property type="match status" value="1"/>
</dbReference>
<dbReference type="EMBL" id="FPHC01000020">
    <property type="protein sequence ID" value="SFV51247.1"/>
    <property type="molecule type" value="Genomic_DNA"/>
</dbReference>
<sequence>MKFEAVKVAKVLFWLALFGSYALATLPLDHQPEITPFSDKGNHFIAFATLTILILYGYRVSYLKASILMLLYGIWIEITQLFIVNRYAEVMDIVADAVGIAIGVASLYIAKRFA</sequence>
<reference evidence="3" key="1">
    <citation type="submission" date="2016-10" db="EMBL/GenBank/DDBJ databases">
        <authorList>
            <person name="de Groot N.N."/>
        </authorList>
    </citation>
    <scope>NUCLEOTIDE SEQUENCE</scope>
</reference>
<keyword evidence="1" id="KW-0472">Membrane</keyword>
<feature type="transmembrane region" description="Helical" evidence="1">
    <location>
        <begin position="65"/>
        <end position="84"/>
    </location>
</feature>
<evidence type="ECO:0000259" key="2">
    <source>
        <dbReference type="Pfam" id="PF04892"/>
    </source>
</evidence>
<dbReference type="NCBIfam" id="NF037970">
    <property type="entry name" value="vanZ_1"/>
    <property type="match status" value="1"/>
</dbReference>
<keyword evidence="1" id="KW-0812">Transmembrane</keyword>
<dbReference type="AlphaFoldDB" id="A0A1W1BCM0"/>
<name>A0A1W1BCM0_9ZZZZ</name>
<dbReference type="InterPro" id="IPR006976">
    <property type="entry name" value="VanZ-like"/>
</dbReference>
<dbReference type="PANTHER" id="PTHR28008">
    <property type="entry name" value="DOMAIN PROTEIN, PUTATIVE (AFU_ORTHOLOGUE AFUA_3G10980)-RELATED"/>
    <property type="match status" value="1"/>
</dbReference>
<proteinExistence type="predicted"/>
<accession>A0A1W1BCM0</accession>